<sequence>MTVDSIKLITSYIAGASLAWLVLAVVAGAFGLGWVGNAGAGIAAALLLALAPGFVLRLAAAGRGGLGLAVLLVAKLLRFLQYVPVAGLVARAFAAAWERLFQAIGLLEPQQQQRATADVGEDAAAMSRLAASFDPEPYIDLRKGIFLGLDETRKPIYVPQGLCSKNHWQILGESGVGKSSLAGVLLSQLAMAGETVIVFDPKSDANLPGVLARMTGGAGVPMKVIDLRMTAPPQLNPLAGCRQDQVEELLQVGLELGKTGHAGADFYRGEDREKVEALANYFQAGASSLPALLQAAQGDEAIVGATNLFRELRQLCRLPAFNTAKEFDLSGFIANAGLLYVIGSTVDLKVQAAQRLLLQRVMQIIEERQDRSRPIATFLDELKFLLSPAALRAASTIRDRNCHLIFAHQSQGDLHDCPGLDANAVIGAVWGNSSIRIVYKTTDAKTCKELELLSGKERAWSETTSKTKELLGPQEGGWRESERYRFPAHIFAHLPKPLGQEASVGIVFGVGPAFFLSTRWLASGPAPQPEAVEPYVGADGKPVATSAAELI</sequence>
<reference evidence="4 5" key="1">
    <citation type="submission" date="2018-10" db="EMBL/GenBank/DDBJ databases">
        <title>Genomic Encyclopedia of Type Strains, Phase IV (KMG-IV): sequencing the most valuable type-strain genomes for metagenomic binning, comparative biology and taxonomic classification.</title>
        <authorList>
            <person name="Goeker M."/>
        </authorList>
    </citation>
    <scope>NUCLEOTIDE SEQUENCE [LARGE SCALE GENOMIC DNA]</scope>
    <source>
        <strain evidence="4 5">DSM 26916</strain>
    </source>
</reference>
<dbReference type="Pfam" id="PF01935">
    <property type="entry name" value="DUF87"/>
    <property type="match status" value="1"/>
</dbReference>
<keyword evidence="1" id="KW-0812">Transmembrane</keyword>
<dbReference type="SUPFAM" id="SSF52540">
    <property type="entry name" value="P-loop containing nucleoside triphosphate hydrolases"/>
    <property type="match status" value="1"/>
</dbReference>
<dbReference type="InterPro" id="IPR051162">
    <property type="entry name" value="T4SS_component"/>
</dbReference>
<dbReference type="PANTHER" id="PTHR30121">
    <property type="entry name" value="UNCHARACTERIZED PROTEIN YJGR-RELATED"/>
    <property type="match status" value="1"/>
</dbReference>
<keyword evidence="1" id="KW-0472">Membrane</keyword>
<feature type="transmembrane region" description="Helical" evidence="1">
    <location>
        <begin position="12"/>
        <end position="34"/>
    </location>
</feature>
<keyword evidence="5" id="KW-1185">Reference proteome</keyword>
<feature type="transmembrane region" description="Helical" evidence="1">
    <location>
        <begin position="79"/>
        <end position="97"/>
    </location>
</feature>
<comment type="caution">
    <text evidence="4">The sequence shown here is derived from an EMBL/GenBank/DDBJ whole genome shotgun (WGS) entry which is preliminary data.</text>
</comment>
<dbReference type="OrthoDB" id="6512860at2"/>
<dbReference type="CDD" id="cd01127">
    <property type="entry name" value="TrwB_TraG_TraD_VirD4"/>
    <property type="match status" value="1"/>
</dbReference>
<evidence type="ECO:0000313" key="5">
    <source>
        <dbReference type="Proteomes" id="UP000268908"/>
    </source>
</evidence>
<dbReference type="Gene3D" id="3.40.50.300">
    <property type="entry name" value="P-loop containing nucleotide triphosphate hydrolases"/>
    <property type="match status" value="2"/>
</dbReference>
<dbReference type="InterPro" id="IPR002789">
    <property type="entry name" value="HerA_central"/>
</dbReference>
<dbReference type="InterPro" id="IPR027417">
    <property type="entry name" value="P-loop_NTPase"/>
</dbReference>
<dbReference type="InterPro" id="IPR032689">
    <property type="entry name" value="TraG-D_C"/>
</dbReference>
<protein>
    <submittedName>
        <fullName evidence="4">Uncharacterized protein DUF87</fullName>
    </submittedName>
</protein>
<gene>
    <name evidence="4" type="ORF">DFR35_1234</name>
</gene>
<dbReference type="Pfam" id="PF12696">
    <property type="entry name" value="TraG-D_C"/>
    <property type="match status" value="1"/>
</dbReference>
<organism evidence="4 5">
    <name type="scientific">Sulfurisoma sediminicola</name>
    <dbReference type="NCBI Taxonomy" id="1381557"/>
    <lineage>
        <taxon>Bacteria</taxon>
        <taxon>Pseudomonadati</taxon>
        <taxon>Pseudomonadota</taxon>
        <taxon>Betaproteobacteria</taxon>
        <taxon>Nitrosomonadales</taxon>
        <taxon>Sterolibacteriaceae</taxon>
        <taxon>Sulfurisoma</taxon>
    </lineage>
</organism>
<feature type="domain" description="Helicase HerA central" evidence="2">
    <location>
        <begin position="165"/>
        <end position="204"/>
    </location>
</feature>
<feature type="domain" description="TraD/TraG TraM recognition site" evidence="3">
    <location>
        <begin position="374"/>
        <end position="470"/>
    </location>
</feature>
<evidence type="ECO:0000313" key="4">
    <source>
        <dbReference type="EMBL" id="RLJ64593.1"/>
    </source>
</evidence>
<keyword evidence="1" id="KW-1133">Transmembrane helix</keyword>
<dbReference type="Proteomes" id="UP000268908">
    <property type="component" value="Unassembled WGS sequence"/>
</dbReference>
<dbReference type="AlphaFoldDB" id="A0A497XCF3"/>
<evidence type="ECO:0000259" key="3">
    <source>
        <dbReference type="Pfam" id="PF12696"/>
    </source>
</evidence>
<proteinExistence type="predicted"/>
<evidence type="ECO:0000256" key="1">
    <source>
        <dbReference type="SAM" id="Phobius"/>
    </source>
</evidence>
<evidence type="ECO:0000259" key="2">
    <source>
        <dbReference type="Pfam" id="PF01935"/>
    </source>
</evidence>
<name>A0A497XCF3_9PROT</name>
<accession>A0A497XCF3</accession>
<dbReference type="EMBL" id="RCCI01000005">
    <property type="protein sequence ID" value="RLJ64593.1"/>
    <property type="molecule type" value="Genomic_DNA"/>
</dbReference>
<dbReference type="PANTHER" id="PTHR30121:SF6">
    <property type="entry name" value="SLR6007 PROTEIN"/>
    <property type="match status" value="1"/>
</dbReference>
<feature type="transmembrane region" description="Helical" evidence="1">
    <location>
        <begin position="40"/>
        <end position="59"/>
    </location>
</feature>